<evidence type="ECO:0000259" key="5">
    <source>
        <dbReference type="PROSITE" id="PS51253"/>
    </source>
</evidence>
<sequence length="1009" mass="111997">MSDLNNESRIILAMDAKRKNPKLSIRHLAKQFGISRTSLQARITGRPSKTDTHSKALQEDPDVFSAWFRLVANMRAKYGIQDSDFYNFDETGFMMGMIRARMVVTRSDRINRPKAVQPGNREWVTAICAVTADGHPVPPFLCVAGRFHLAAWYSGGQIPGIWVIKTTPNGWTDHDTGLEWLKHLISKQKRARRANIGCLCLMGMRAIPCKNGLSQNQAAQKNGVPPTTLSDRLRGLPSKSEVTQPAQLLSKSEESRLVTWILRQEALGYAPSHSQVRATVAALLRQQGRERPIGVHWLARFIKRHDDIKTKVGKRQEAARFNSFTPMAVNWYFDIRESEYGWIKPENTVNVDEGGIMAGFGLDSLVIGSSDPRGKAFLKGSQSRTWTTFIEAVTADGRLLKPGIIFKGKELQQQWFIDELRGIADCYYITSDNGWTDNHIAVEWLKEVYLPQTQPADESDARLIILDGHGSHVSDEWMATCFLNNVYCCYLPAHCSHGLQPLDNGVFNVSKAAYRKELQKLASLTDSAPVDKVNFIKAYAKAREVGMTKKNILSGWRVTGNWPISRRKALLHPEIQSDKKETTPGSDGHRDGQVDSDHTPTTSRHIRDLGKNKSPSTRRRYSVISRGFEAQESKIASLSTRIASLEEEVGRLSRGKKRKAVPNPNKRFMTLAEALVTGETISEANEAIKEADAVEDVIEVGGMEEVESSNSEEEELAVVGTYGRWVLHCINAEFSEYCKANKIIPLCLPSHSSHLPQPLDVGVFGPLKKVYGSQISFLTRASIKHITKDDFFPAFKAAFELVFTEKNIKSSFQGAGLVPRNPEAVISRLDVRLRTPTPPETPDVLALPWISQTPRTATEALSQSTLIKDRVSKHQGSSPTPILASVDQLAKATVSINHQLTLLTGEIKALREANEALSKLRSAKRTRLQDSGPFTGEKASQLLVKKSIVEEEGRDEGAGGGPSKRHQTGARLCGICRKSGHNARTCPEAEYIDEASNHGILDSIECVFG</sequence>
<comment type="subcellular location">
    <subcellularLocation>
        <location evidence="1">Nucleus</location>
    </subcellularLocation>
</comment>
<dbReference type="GO" id="GO:0003677">
    <property type="term" value="F:DNA binding"/>
    <property type="evidence" value="ECO:0007669"/>
    <property type="project" value="UniProtKB-KW"/>
</dbReference>
<dbReference type="InterPro" id="IPR036875">
    <property type="entry name" value="Znf_CCHC_sf"/>
</dbReference>
<evidence type="ECO:0000256" key="1">
    <source>
        <dbReference type="ARBA" id="ARBA00004123"/>
    </source>
</evidence>
<dbReference type="AlphaFoldDB" id="W9NJQ2"/>
<dbReference type="Proteomes" id="UP000030751">
    <property type="component" value="Unassembled WGS sequence"/>
</dbReference>
<dbReference type="InterPro" id="IPR050863">
    <property type="entry name" value="CenT-Element_Derived"/>
</dbReference>
<name>W9NJQ2_FUSOX</name>
<dbReference type="HOGENOM" id="CLU_298090_0_0_1"/>
<feature type="domain" description="HTH CENPB-type" evidence="5">
    <location>
        <begin position="241"/>
        <end position="311"/>
    </location>
</feature>
<dbReference type="SMART" id="SM00674">
    <property type="entry name" value="CENPB"/>
    <property type="match status" value="1"/>
</dbReference>
<evidence type="ECO:0000256" key="2">
    <source>
        <dbReference type="ARBA" id="ARBA00023125"/>
    </source>
</evidence>
<dbReference type="SUPFAM" id="SSF57756">
    <property type="entry name" value="Retrovirus zinc finger-like domains"/>
    <property type="match status" value="1"/>
</dbReference>
<reference evidence="6" key="1">
    <citation type="submission" date="2011-10" db="EMBL/GenBank/DDBJ databases">
        <title>The Genome Sequence of Fusarium oxysporum HDV247.</title>
        <authorList>
            <consortium name="The Broad Institute Genome Sequencing Platform"/>
            <person name="Ma L.-J."/>
            <person name="Gale L.R."/>
            <person name="Schwartz D.C."/>
            <person name="Zhou S."/>
            <person name="Corby-Kistler H."/>
            <person name="Young S.K."/>
            <person name="Zeng Q."/>
            <person name="Gargeya S."/>
            <person name="Fitzgerald M."/>
            <person name="Haas B."/>
            <person name="Abouelleil A."/>
            <person name="Alvarado L."/>
            <person name="Arachchi H.M."/>
            <person name="Berlin A."/>
            <person name="Brown A."/>
            <person name="Chapman S.B."/>
            <person name="Chen Z."/>
            <person name="Dunbar C."/>
            <person name="Freedman E."/>
            <person name="Gearin G."/>
            <person name="Goldberg J."/>
            <person name="Griggs A."/>
            <person name="Gujja S."/>
            <person name="Heiman D."/>
            <person name="Howarth C."/>
            <person name="Larson L."/>
            <person name="Lui A."/>
            <person name="MacDonald P.J.P."/>
            <person name="Montmayeur A."/>
            <person name="Murphy C."/>
            <person name="Neiman D."/>
            <person name="Pearson M."/>
            <person name="Priest M."/>
            <person name="Roberts A."/>
            <person name="Saif S."/>
            <person name="Shea T."/>
            <person name="Shenoy N."/>
            <person name="Sisk P."/>
            <person name="Stolte C."/>
            <person name="Sykes S."/>
            <person name="Wortman J."/>
            <person name="Nusbaum C."/>
            <person name="Birren B."/>
        </authorList>
    </citation>
    <scope>NUCLEOTIDE SEQUENCE [LARGE SCALE GENOMIC DNA]</scope>
    <source>
        <strain evidence="6">HDV247</strain>
    </source>
</reference>
<organism evidence="6">
    <name type="scientific">Fusarium oxysporum f. sp. pisi HDV247</name>
    <dbReference type="NCBI Taxonomy" id="1080344"/>
    <lineage>
        <taxon>Eukaryota</taxon>
        <taxon>Fungi</taxon>
        <taxon>Dikarya</taxon>
        <taxon>Ascomycota</taxon>
        <taxon>Pezizomycotina</taxon>
        <taxon>Sordariomycetes</taxon>
        <taxon>Hypocreomycetidae</taxon>
        <taxon>Hypocreales</taxon>
        <taxon>Nectriaceae</taxon>
        <taxon>Fusarium</taxon>
        <taxon>Fusarium oxysporum species complex</taxon>
    </lineage>
</organism>
<dbReference type="InterPro" id="IPR007889">
    <property type="entry name" value="HTH_Psq"/>
</dbReference>
<keyword evidence="3" id="KW-0539">Nucleus</keyword>
<dbReference type="PANTHER" id="PTHR19303:SF74">
    <property type="entry name" value="POGO TRANSPOSABLE ELEMENT WITH KRAB DOMAIN"/>
    <property type="match status" value="1"/>
</dbReference>
<dbReference type="InterPro" id="IPR004875">
    <property type="entry name" value="DDE_SF_endonuclease_dom"/>
</dbReference>
<dbReference type="EMBL" id="JH651029">
    <property type="protein sequence ID" value="EXA30966.1"/>
    <property type="molecule type" value="Genomic_DNA"/>
</dbReference>
<feature type="region of interest" description="Disordered" evidence="4">
    <location>
        <begin position="570"/>
        <end position="621"/>
    </location>
</feature>
<feature type="region of interest" description="Disordered" evidence="4">
    <location>
        <begin position="216"/>
        <end position="245"/>
    </location>
</feature>
<dbReference type="Pfam" id="PF05225">
    <property type="entry name" value="HTH_psq"/>
    <property type="match status" value="2"/>
</dbReference>
<dbReference type="GO" id="GO:0005634">
    <property type="term" value="C:nucleus"/>
    <property type="evidence" value="ECO:0007669"/>
    <property type="project" value="UniProtKB-SubCell"/>
</dbReference>
<keyword evidence="2" id="KW-0238">DNA-binding</keyword>
<accession>W9NJQ2</accession>
<evidence type="ECO:0000313" key="6">
    <source>
        <dbReference type="EMBL" id="EXA30966.1"/>
    </source>
</evidence>
<dbReference type="GO" id="GO:0008270">
    <property type="term" value="F:zinc ion binding"/>
    <property type="evidence" value="ECO:0007669"/>
    <property type="project" value="InterPro"/>
</dbReference>
<proteinExistence type="predicted"/>
<gene>
    <name evidence="6" type="ORF">FOVG_17695</name>
</gene>
<dbReference type="OrthoDB" id="5396311at2759"/>
<protein>
    <recommendedName>
        <fullName evidence="5">HTH CENPB-type domain-containing protein</fullName>
    </recommendedName>
</protein>
<dbReference type="InterPro" id="IPR006600">
    <property type="entry name" value="HTH_CenpB_DNA-bd_dom"/>
</dbReference>
<reference evidence="6" key="2">
    <citation type="submission" date="2012-05" db="EMBL/GenBank/DDBJ databases">
        <title>Annotation of the Genome Sequence of Fusarium oxysporum HDV247.</title>
        <authorList>
            <consortium name="The Broad Institute Genomics Platform"/>
            <person name="Ma L.-J."/>
            <person name="Corby-Kistler H."/>
            <person name="Broz K."/>
            <person name="Gale L.R."/>
            <person name="Jonkers W."/>
            <person name="O'Donnell K."/>
            <person name="Ploetz R."/>
            <person name="Steinberg C."/>
            <person name="Schwartz D.C."/>
            <person name="VanEtten H."/>
            <person name="Zhou S."/>
            <person name="Young S.K."/>
            <person name="Zeng Q."/>
            <person name="Gargeya S."/>
            <person name="Fitzgerald M."/>
            <person name="Abouelleil A."/>
            <person name="Alvarado L."/>
            <person name="Chapman S.B."/>
            <person name="Gainer-Dewar J."/>
            <person name="Goldberg J."/>
            <person name="Griggs A."/>
            <person name="Gujja S."/>
            <person name="Hansen M."/>
            <person name="Howarth C."/>
            <person name="Imamovic A."/>
            <person name="Ireland A."/>
            <person name="Larimer J."/>
            <person name="McCowan C."/>
            <person name="Murphy C."/>
            <person name="Pearson M."/>
            <person name="Poon T.W."/>
            <person name="Priest M."/>
            <person name="Roberts A."/>
            <person name="Saif S."/>
            <person name="Shea T."/>
            <person name="Sykes S."/>
            <person name="Wortman J."/>
            <person name="Nusbaum C."/>
            <person name="Birren B."/>
        </authorList>
    </citation>
    <scope>NUCLEOTIDE SEQUENCE</scope>
    <source>
        <strain evidence="6">HDV247</strain>
    </source>
</reference>
<dbReference type="Pfam" id="PF03184">
    <property type="entry name" value="DDE_1"/>
    <property type="match status" value="3"/>
</dbReference>
<feature type="compositionally biased region" description="Basic and acidic residues" evidence="4">
    <location>
        <begin position="575"/>
        <end position="598"/>
    </location>
</feature>
<dbReference type="PROSITE" id="PS51253">
    <property type="entry name" value="HTH_CENPB"/>
    <property type="match status" value="1"/>
</dbReference>
<feature type="compositionally biased region" description="Polar residues" evidence="4">
    <location>
        <begin position="216"/>
        <end position="230"/>
    </location>
</feature>
<dbReference type="Pfam" id="PF03221">
    <property type="entry name" value="HTH_Tnp_Tc5"/>
    <property type="match status" value="1"/>
</dbReference>
<dbReference type="PANTHER" id="PTHR19303">
    <property type="entry name" value="TRANSPOSON"/>
    <property type="match status" value="1"/>
</dbReference>
<evidence type="ECO:0000256" key="3">
    <source>
        <dbReference type="ARBA" id="ARBA00023242"/>
    </source>
</evidence>
<evidence type="ECO:0000256" key="4">
    <source>
        <dbReference type="SAM" id="MobiDB-lite"/>
    </source>
</evidence>